<accession>A0A949JIE1</accession>
<name>A0A949JIE1_9ACTN</name>
<protein>
    <recommendedName>
        <fullName evidence="3">Type II toxin-antitoxin system HicA family toxin</fullName>
    </recommendedName>
</protein>
<dbReference type="InterPro" id="IPR038570">
    <property type="entry name" value="HicA_sf"/>
</dbReference>
<comment type="caution">
    <text evidence="1">The sequence shown here is derived from an EMBL/GenBank/DDBJ whole genome shotgun (WGS) entry which is preliminary data.</text>
</comment>
<dbReference type="Gene3D" id="3.30.920.30">
    <property type="entry name" value="Hypothetical protein"/>
    <property type="match status" value="1"/>
</dbReference>
<gene>
    <name evidence="1" type="ORF">JGS22_024580</name>
</gene>
<evidence type="ECO:0000313" key="1">
    <source>
        <dbReference type="EMBL" id="MBU7600716.1"/>
    </source>
</evidence>
<reference evidence="1" key="1">
    <citation type="submission" date="2021-06" db="EMBL/GenBank/DDBJ databases">
        <title>Sequencing of actinobacteria type strains.</title>
        <authorList>
            <person name="Nguyen G.-S."/>
            <person name="Wentzel A."/>
        </authorList>
    </citation>
    <scope>NUCLEOTIDE SEQUENCE</scope>
    <source>
        <strain evidence="1">P38-E01</strain>
    </source>
</reference>
<keyword evidence="2" id="KW-1185">Reference proteome</keyword>
<sequence length="70" mass="8077">MKYRVLVRKIRDAASAQGIDFEMKRQNGSHQMWSCGDISVVIPKHAEVNEMTAEGICKRLETALGKDWWR</sequence>
<dbReference type="RefSeq" id="WP_211040893.1">
    <property type="nucleotide sequence ID" value="NZ_JAELVF020000004.1"/>
</dbReference>
<dbReference type="Proteomes" id="UP000694501">
    <property type="component" value="Unassembled WGS sequence"/>
</dbReference>
<dbReference type="EMBL" id="JAELVF020000004">
    <property type="protein sequence ID" value="MBU7600716.1"/>
    <property type="molecule type" value="Genomic_DNA"/>
</dbReference>
<evidence type="ECO:0008006" key="3">
    <source>
        <dbReference type="Google" id="ProtNLM"/>
    </source>
</evidence>
<evidence type="ECO:0000313" key="2">
    <source>
        <dbReference type="Proteomes" id="UP000694501"/>
    </source>
</evidence>
<dbReference type="AlphaFoldDB" id="A0A949JIE1"/>
<dbReference type="SUPFAM" id="SSF54786">
    <property type="entry name" value="YcfA/nrd intein domain"/>
    <property type="match status" value="1"/>
</dbReference>
<proteinExistence type="predicted"/>
<organism evidence="1 2">
    <name type="scientific">Streptomyces tardus</name>
    <dbReference type="NCBI Taxonomy" id="2780544"/>
    <lineage>
        <taxon>Bacteria</taxon>
        <taxon>Bacillati</taxon>
        <taxon>Actinomycetota</taxon>
        <taxon>Actinomycetes</taxon>
        <taxon>Kitasatosporales</taxon>
        <taxon>Streptomycetaceae</taxon>
        <taxon>Streptomyces</taxon>
    </lineage>
</organism>